<evidence type="ECO:0000313" key="1">
    <source>
        <dbReference type="EMBL" id="PHP27931.1"/>
    </source>
</evidence>
<organism evidence="1 2">
    <name type="scientific">Limimaricola cinnabarinus</name>
    <dbReference type="NCBI Taxonomy" id="1125964"/>
    <lineage>
        <taxon>Bacteria</taxon>
        <taxon>Pseudomonadati</taxon>
        <taxon>Pseudomonadota</taxon>
        <taxon>Alphaproteobacteria</taxon>
        <taxon>Rhodobacterales</taxon>
        <taxon>Paracoccaceae</taxon>
        <taxon>Limimaricola</taxon>
    </lineage>
</organism>
<dbReference type="EMBL" id="NQWH01000010">
    <property type="protein sequence ID" value="PHP27931.1"/>
    <property type="molecule type" value="Genomic_DNA"/>
</dbReference>
<dbReference type="RefSeq" id="WP_099276145.1">
    <property type="nucleotide sequence ID" value="NZ_KZ304956.1"/>
</dbReference>
<gene>
    <name evidence="1" type="ORF">CJ301_08050</name>
</gene>
<evidence type="ECO:0000313" key="2">
    <source>
        <dbReference type="Proteomes" id="UP000221860"/>
    </source>
</evidence>
<name>A0A2G1MGP8_9RHOB</name>
<dbReference type="OrthoDB" id="7842549at2"/>
<proteinExistence type="predicted"/>
<dbReference type="AlphaFoldDB" id="A0A2G1MGP8"/>
<reference evidence="1 2" key="1">
    <citation type="submission" date="2017-08" db="EMBL/GenBank/DDBJ databases">
        <title>Draft Genome Sequence of Loktanella cinnabarina Strain XM1, Isolated from Coastal Surface Water.</title>
        <authorList>
            <person name="Ma R."/>
            <person name="Wang J."/>
            <person name="Wang Q."/>
            <person name="Ma Z."/>
            <person name="Li J."/>
            <person name="Chen L."/>
        </authorList>
    </citation>
    <scope>NUCLEOTIDE SEQUENCE [LARGE SCALE GENOMIC DNA]</scope>
    <source>
        <strain evidence="1 2">XM1</strain>
    </source>
</reference>
<sequence>MQSSDLLEAIWRGDIACAEDSDGGARLGALLDALVPMRRIGLARGGHGAGVQILPEQTELLPALALGDVIEEELAVDAPQGALVMILDQAALRPGAGDAARAGLAGRLVGELLIDAVQRGLFPIERETEALYLMAQGYDALAHSPEMARLGLMPAPFRIGLATALASLWTGAVVRGSEPDALLCGPEFLNSPRLRDYLCALDASFVPPAAGCATADLVRFAPEARTHDAWLREIGERVDAVLRHARTAQDETAREG</sequence>
<protein>
    <submittedName>
        <fullName evidence="1">Uncharacterized protein</fullName>
    </submittedName>
</protein>
<accession>A0A2G1MGP8</accession>
<keyword evidence="2" id="KW-1185">Reference proteome</keyword>
<dbReference type="Proteomes" id="UP000221860">
    <property type="component" value="Unassembled WGS sequence"/>
</dbReference>
<comment type="caution">
    <text evidence="1">The sequence shown here is derived from an EMBL/GenBank/DDBJ whole genome shotgun (WGS) entry which is preliminary data.</text>
</comment>